<feature type="compositionally biased region" description="Basic and acidic residues" evidence="1">
    <location>
        <begin position="163"/>
        <end position="172"/>
    </location>
</feature>
<feature type="region of interest" description="Disordered" evidence="1">
    <location>
        <begin position="101"/>
        <end position="172"/>
    </location>
</feature>
<dbReference type="EMBL" id="JAIWYP010000003">
    <property type="protein sequence ID" value="KAH3856717.1"/>
    <property type="molecule type" value="Genomic_DNA"/>
</dbReference>
<dbReference type="AlphaFoldDB" id="A0A9D4LDP0"/>
<accession>A0A9D4LDP0</accession>
<name>A0A9D4LDP0_DREPO</name>
<protein>
    <submittedName>
        <fullName evidence="2">Uncharacterized protein</fullName>
    </submittedName>
</protein>
<reference evidence="2" key="1">
    <citation type="journal article" date="2019" name="bioRxiv">
        <title>The Genome of the Zebra Mussel, Dreissena polymorpha: A Resource for Invasive Species Research.</title>
        <authorList>
            <person name="McCartney M.A."/>
            <person name="Auch B."/>
            <person name="Kono T."/>
            <person name="Mallez S."/>
            <person name="Zhang Y."/>
            <person name="Obille A."/>
            <person name="Becker A."/>
            <person name="Abrahante J.E."/>
            <person name="Garbe J."/>
            <person name="Badalamenti J.P."/>
            <person name="Herman A."/>
            <person name="Mangelson H."/>
            <person name="Liachko I."/>
            <person name="Sullivan S."/>
            <person name="Sone E.D."/>
            <person name="Koren S."/>
            <person name="Silverstein K.A.T."/>
            <person name="Beckman K.B."/>
            <person name="Gohl D.M."/>
        </authorList>
    </citation>
    <scope>NUCLEOTIDE SEQUENCE</scope>
    <source>
        <strain evidence="2">Duluth1</strain>
        <tissue evidence="2">Whole animal</tissue>
    </source>
</reference>
<proteinExistence type="predicted"/>
<reference evidence="2" key="2">
    <citation type="submission" date="2020-11" db="EMBL/GenBank/DDBJ databases">
        <authorList>
            <person name="McCartney M.A."/>
            <person name="Auch B."/>
            <person name="Kono T."/>
            <person name="Mallez S."/>
            <person name="Becker A."/>
            <person name="Gohl D.M."/>
            <person name="Silverstein K.A.T."/>
            <person name="Koren S."/>
            <person name="Bechman K.B."/>
            <person name="Herman A."/>
            <person name="Abrahante J.E."/>
            <person name="Garbe J."/>
        </authorList>
    </citation>
    <scope>NUCLEOTIDE SEQUENCE</scope>
    <source>
        <strain evidence="2">Duluth1</strain>
        <tissue evidence="2">Whole animal</tissue>
    </source>
</reference>
<evidence type="ECO:0000313" key="3">
    <source>
        <dbReference type="Proteomes" id="UP000828390"/>
    </source>
</evidence>
<keyword evidence="3" id="KW-1185">Reference proteome</keyword>
<evidence type="ECO:0000256" key="1">
    <source>
        <dbReference type="SAM" id="MobiDB-lite"/>
    </source>
</evidence>
<organism evidence="2 3">
    <name type="scientific">Dreissena polymorpha</name>
    <name type="common">Zebra mussel</name>
    <name type="synonym">Mytilus polymorpha</name>
    <dbReference type="NCBI Taxonomy" id="45954"/>
    <lineage>
        <taxon>Eukaryota</taxon>
        <taxon>Metazoa</taxon>
        <taxon>Spiralia</taxon>
        <taxon>Lophotrochozoa</taxon>
        <taxon>Mollusca</taxon>
        <taxon>Bivalvia</taxon>
        <taxon>Autobranchia</taxon>
        <taxon>Heteroconchia</taxon>
        <taxon>Euheterodonta</taxon>
        <taxon>Imparidentia</taxon>
        <taxon>Neoheterodontei</taxon>
        <taxon>Myida</taxon>
        <taxon>Dreissenoidea</taxon>
        <taxon>Dreissenidae</taxon>
        <taxon>Dreissena</taxon>
    </lineage>
</organism>
<dbReference type="Proteomes" id="UP000828390">
    <property type="component" value="Unassembled WGS sequence"/>
</dbReference>
<feature type="compositionally biased region" description="Polar residues" evidence="1">
    <location>
        <begin position="130"/>
        <end position="160"/>
    </location>
</feature>
<gene>
    <name evidence="2" type="ORF">DPMN_099310</name>
</gene>
<sequence length="172" mass="19668">MDHPIQFQQNIPGLNCQKAKAKTQHLSPPFAAEIRSDLQLLQKEIIITESVEKESEINVLAAIMHEDETNPKHVLPDEHIDYMSHVHLEYQNQPTALMQKEQNTRDTPLSRNPIHTEPDDQTIIRIPQQLADQTSSMTLSEQLISEPSSSDQQTETSNCTRIKPQELNEKNN</sequence>
<evidence type="ECO:0000313" key="2">
    <source>
        <dbReference type="EMBL" id="KAH3856717.1"/>
    </source>
</evidence>
<comment type="caution">
    <text evidence="2">The sequence shown here is derived from an EMBL/GenBank/DDBJ whole genome shotgun (WGS) entry which is preliminary data.</text>
</comment>